<evidence type="ECO:0000313" key="16">
    <source>
        <dbReference type="Proteomes" id="UP001269375"/>
    </source>
</evidence>
<name>A0ABU1GW85_9GAMM</name>
<dbReference type="InterPro" id="IPR037523">
    <property type="entry name" value="VOC_core"/>
</dbReference>
<accession>A0ABU1GW85</accession>
<evidence type="ECO:0000259" key="14">
    <source>
        <dbReference type="PROSITE" id="PS51819"/>
    </source>
</evidence>
<evidence type="ECO:0000256" key="12">
    <source>
        <dbReference type="ARBA" id="ARBA00032460"/>
    </source>
</evidence>
<sequence length="178" mass="20180">MTKPEQSPGVCDRAPEQTQGFRLNHTMVRVKDPQASLAFYSTVFGMRLLRALEFPEMQFTLYFLGHVDDETQLPEDDGERTVWTFSRTGLLELTYNWGSEKDPEVSYHNGNDAPQGFGHLCMSVPDLDLAVAWFDENDVEFVKRPDDGKMKDVAFVKDPDGYWIEVIEPARLGGLAKG</sequence>
<dbReference type="PANTHER" id="PTHR10374:SF30">
    <property type="entry name" value="LACTOYLGLUTATHIONE LYASE"/>
    <property type="match status" value="1"/>
</dbReference>
<organism evidence="15 16">
    <name type="scientific">Larsenimonas suaedae</name>
    <dbReference type="NCBI Taxonomy" id="1851019"/>
    <lineage>
        <taxon>Bacteria</taxon>
        <taxon>Pseudomonadati</taxon>
        <taxon>Pseudomonadota</taxon>
        <taxon>Gammaproteobacteria</taxon>
        <taxon>Oceanospirillales</taxon>
        <taxon>Halomonadaceae</taxon>
        <taxon>Larsenimonas</taxon>
    </lineage>
</organism>
<dbReference type="EMBL" id="JARWAO010000004">
    <property type="protein sequence ID" value="MDR5896314.1"/>
    <property type="molecule type" value="Genomic_DNA"/>
</dbReference>
<comment type="pathway">
    <text evidence="3">Secondary metabolite metabolism; methylglyoxal degradation; (R)-lactate from methylglyoxal: step 1/2.</text>
</comment>
<dbReference type="PANTHER" id="PTHR10374">
    <property type="entry name" value="LACTOYLGLUTATHIONE LYASE GLYOXALASE I"/>
    <property type="match status" value="1"/>
</dbReference>
<keyword evidence="6" id="KW-0533">Nickel</keyword>
<evidence type="ECO:0000256" key="10">
    <source>
        <dbReference type="ARBA" id="ARBA00030291"/>
    </source>
</evidence>
<evidence type="ECO:0000256" key="7">
    <source>
        <dbReference type="ARBA" id="ARBA00022723"/>
    </source>
</evidence>
<dbReference type="EC" id="4.4.1.5" evidence="5"/>
<evidence type="ECO:0000256" key="3">
    <source>
        <dbReference type="ARBA" id="ARBA00005008"/>
    </source>
</evidence>
<dbReference type="CDD" id="cd07233">
    <property type="entry name" value="GlxI_Zn"/>
    <property type="match status" value="1"/>
</dbReference>
<evidence type="ECO:0000256" key="4">
    <source>
        <dbReference type="ARBA" id="ARBA00010363"/>
    </source>
</evidence>
<gene>
    <name evidence="15" type="primary">gloA</name>
    <name evidence="15" type="ORF">QC825_09535</name>
</gene>
<dbReference type="InterPro" id="IPR004361">
    <property type="entry name" value="Glyoxalase_1"/>
</dbReference>
<dbReference type="PROSITE" id="PS51819">
    <property type="entry name" value="VOC"/>
    <property type="match status" value="1"/>
</dbReference>
<dbReference type="InterPro" id="IPR004360">
    <property type="entry name" value="Glyas_Fos-R_dOase_dom"/>
</dbReference>
<dbReference type="Gene3D" id="3.10.180.10">
    <property type="entry name" value="2,3-Dihydroxybiphenyl 1,2-Dioxygenase, domain 1"/>
    <property type="match status" value="1"/>
</dbReference>
<evidence type="ECO:0000256" key="8">
    <source>
        <dbReference type="ARBA" id="ARBA00022833"/>
    </source>
</evidence>
<dbReference type="InterPro" id="IPR018146">
    <property type="entry name" value="Glyoxalase_1_CS"/>
</dbReference>
<comment type="cofactor">
    <cofactor evidence="2">
        <name>Ni(2+)</name>
        <dbReference type="ChEBI" id="CHEBI:49786"/>
    </cofactor>
</comment>
<dbReference type="PROSITE" id="PS00934">
    <property type="entry name" value="GLYOXALASE_I_1"/>
    <property type="match status" value="1"/>
</dbReference>
<dbReference type="Proteomes" id="UP001269375">
    <property type="component" value="Unassembled WGS sequence"/>
</dbReference>
<comment type="caution">
    <text evidence="15">The sequence shown here is derived from an EMBL/GenBank/DDBJ whole genome shotgun (WGS) entry which is preliminary data.</text>
</comment>
<evidence type="ECO:0000313" key="15">
    <source>
        <dbReference type="EMBL" id="MDR5896314.1"/>
    </source>
</evidence>
<evidence type="ECO:0000256" key="6">
    <source>
        <dbReference type="ARBA" id="ARBA00022596"/>
    </source>
</evidence>
<keyword evidence="16" id="KW-1185">Reference proteome</keyword>
<dbReference type="InterPro" id="IPR029068">
    <property type="entry name" value="Glyas_Bleomycin-R_OHBP_Dase"/>
</dbReference>
<dbReference type="Pfam" id="PF00903">
    <property type="entry name" value="Glyoxalase"/>
    <property type="match status" value="1"/>
</dbReference>
<dbReference type="RefSeq" id="WP_251594877.1">
    <property type="nucleotide sequence ID" value="NZ_JAMLJI010000004.1"/>
</dbReference>
<protein>
    <recommendedName>
        <fullName evidence="5">lactoylglutathione lyase</fullName>
        <ecNumber evidence="5">4.4.1.5</ecNumber>
    </recommendedName>
    <alternativeName>
        <fullName evidence="11">Aldoketomutase</fullName>
    </alternativeName>
    <alternativeName>
        <fullName evidence="10">Ketone-aldehyde mutase</fullName>
    </alternativeName>
    <alternativeName>
        <fullName evidence="12">Methylglyoxalase</fullName>
    </alternativeName>
    <alternativeName>
        <fullName evidence="13">S-D-lactoylglutathione methylglyoxal lyase</fullName>
    </alternativeName>
</protein>
<evidence type="ECO:0000256" key="2">
    <source>
        <dbReference type="ARBA" id="ARBA00001967"/>
    </source>
</evidence>
<reference evidence="15 16" key="1">
    <citation type="submission" date="2023-04" db="EMBL/GenBank/DDBJ databases">
        <title>A long-awaited taxogenomic arrangement of the family Halomonadaceae.</title>
        <authorList>
            <person name="De La Haba R."/>
            <person name="Chuvochina M."/>
            <person name="Wittouck S."/>
            <person name="Arahal D.R."/>
            <person name="Sanchez-Porro C."/>
            <person name="Hugenholtz P."/>
            <person name="Ventosa A."/>
        </authorList>
    </citation>
    <scope>NUCLEOTIDE SEQUENCE [LARGE SCALE GENOMIC DNA]</scope>
    <source>
        <strain evidence="15 16">DSM 22428</strain>
    </source>
</reference>
<evidence type="ECO:0000256" key="9">
    <source>
        <dbReference type="ARBA" id="ARBA00023239"/>
    </source>
</evidence>
<feature type="domain" description="VOC" evidence="14">
    <location>
        <begin position="22"/>
        <end position="169"/>
    </location>
</feature>
<keyword evidence="7" id="KW-0479">Metal-binding</keyword>
<comment type="cofactor">
    <cofactor evidence="1">
        <name>Zn(2+)</name>
        <dbReference type="ChEBI" id="CHEBI:29105"/>
    </cofactor>
</comment>
<dbReference type="NCBIfam" id="TIGR00068">
    <property type="entry name" value="glyox_I"/>
    <property type="match status" value="1"/>
</dbReference>
<keyword evidence="9 15" id="KW-0456">Lyase</keyword>
<dbReference type="SUPFAM" id="SSF54593">
    <property type="entry name" value="Glyoxalase/Bleomycin resistance protein/Dihydroxybiphenyl dioxygenase"/>
    <property type="match status" value="1"/>
</dbReference>
<evidence type="ECO:0000256" key="1">
    <source>
        <dbReference type="ARBA" id="ARBA00001947"/>
    </source>
</evidence>
<keyword evidence="8" id="KW-0862">Zinc</keyword>
<evidence type="ECO:0000256" key="11">
    <source>
        <dbReference type="ARBA" id="ARBA00030892"/>
    </source>
</evidence>
<dbReference type="GO" id="GO:0004462">
    <property type="term" value="F:lactoylglutathione lyase activity"/>
    <property type="evidence" value="ECO:0007669"/>
    <property type="project" value="UniProtKB-EC"/>
</dbReference>
<evidence type="ECO:0000256" key="13">
    <source>
        <dbReference type="ARBA" id="ARBA00033298"/>
    </source>
</evidence>
<proteinExistence type="inferred from homology"/>
<evidence type="ECO:0000256" key="5">
    <source>
        <dbReference type="ARBA" id="ARBA00012081"/>
    </source>
</evidence>
<comment type="similarity">
    <text evidence="4">Belongs to the glyoxalase I family.</text>
</comment>